<protein>
    <submittedName>
        <fullName evidence="1">Uncharacterized protein</fullName>
    </submittedName>
</protein>
<proteinExistence type="predicted"/>
<dbReference type="STRING" id="439375.Oant_2162"/>
<organism evidence="1 2">
    <name type="scientific">Brucella anthropi (strain ATCC 49188 / DSM 6882 / CCUG 24695 / JCM 21032 / LMG 3331 / NBRC 15819 / NCTC 12168 / Alc 37)</name>
    <name type="common">Ochrobactrum anthropi</name>
    <dbReference type="NCBI Taxonomy" id="439375"/>
    <lineage>
        <taxon>Bacteria</taxon>
        <taxon>Pseudomonadati</taxon>
        <taxon>Pseudomonadota</taxon>
        <taxon>Alphaproteobacteria</taxon>
        <taxon>Hyphomicrobiales</taxon>
        <taxon>Brucellaceae</taxon>
        <taxon>Brucella/Ochrobactrum group</taxon>
        <taxon>Brucella</taxon>
    </lineage>
</organism>
<evidence type="ECO:0000313" key="1">
    <source>
        <dbReference type="EMBL" id="ABS14878.1"/>
    </source>
</evidence>
<reference evidence="1 2" key="1">
    <citation type="journal article" date="2011" name="J. Bacteriol.">
        <title>Genome of Ochrobactrum anthropi ATCC 49188 T, a versatile opportunistic pathogen and symbiont of several eukaryotic hosts.</title>
        <authorList>
            <person name="Chain P.S."/>
            <person name="Lang D.M."/>
            <person name="Comerci D.J."/>
            <person name="Malfatti S.A."/>
            <person name="Vergez L.M."/>
            <person name="Shin M."/>
            <person name="Ugalde R.A."/>
            <person name="Garcia E."/>
            <person name="Tolmasky M.E."/>
        </authorList>
    </citation>
    <scope>NUCLEOTIDE SEQUENCE [LARGE SCALE GENOMIC DNA]</scope>
    <source>
        <strain evidence="2">ATCC 49188 / DSM 6882 / CCUG 24695 / JCM 21032 / LMG 3331 / NBRC 15819 / NCTC 12168 / Alc 37</strain>
    </source>
</reference>
<gene>
    <name evidence="1" type="ordered locus">Oant_2162</name>
</gene>
<evidence type="ECO:0000313" key="2">
    <source>
        <dbReference type="Proteomes" id="UP000002301"/>
    </source>
</evidence>
<name>A6X0X4_BRUA4</name>
<dbReference type="HOGENOM" id="CLU_2602544_0_0_5"/>
<dbReference type="KEGG" id="oan:Oant_2162"/>
<dbReference type="EMBL" id="CP000758">
    <property type="protein sequence ID" value="ABS14878.1"/>
    <property type="molecule type" value="Genomic_DNA"/>
</dbReference>
<keyword evidence="2" id="KW-1185">Reference proteome</keyword>
<dbReference type="AlphaFoldDB" id="A6X0X4"/>
<sequence>MLETLLSALAGMLVSLIRDLIKDWRYERSLKDLGRAEAIGEISKQLQDKADEQHENDMVDRGGASDVARRLRDRIGTAN</sequence>
<dbReference type="Proteomes" id="UP000002301">
    <property type="component" value="Chromosome 1"/>
</dbReference>
<accession>A6X0X4</accession>